<dbReference type="PANTHER" id="PTHR22642">
    <property type="entry name" value="IMIDAZOLONEPROPIONASE"/>
    <property type="match status" value="1"/>
</dbReference>
<dbReference type="SUPFAM" id="SSF51556">
    <property type="entry name" value="Metallo-dependent hydrolases"/>
    <property type="match status" value="1"/>
</dbReference>
<dbReference type="PANTHER" id="PTHR22642:SF2">
    <property type="entry name" value="PROTEIN LONG AFTER FAR-RED 3"/>
    <property type="match status" value="1"/>
</dbReference>
<proteinExistence type="predicted"/>
<reference evidence="2 3" key="1">
    <citation type="submission" date="2024-02" db="EMBL/GenBank/DDBJ databases">
        <title>Genome analysis and characterization of Microbaculum marinisediminis sp. nov., isolated from marine sediment.</title>
        <authorList>
            <person name="Du Z.-J."/>
            <person name="Ye Y.-Q."/>
            <person name="Zhang Z.-R."/>
            <person name="Yuan S.-M."/>
            <person name="Zhang X.-Y."/>
        </authorList>
    </citation>
    <scope>NUCLEOTIDE SEQUENCE [LARGE SCALE GENOMIC DNA]</scope>
    <source>
        <strain evidence="2 3">SDUM1044001</strain>
    </source>
</reference>
<organism evidence="2 3">
    <name type="scientific">Microbaculum marinum</name>
    <dbReference type="NCBI Taxonomy" id="1764581"/>
    <lineage>
        <taxon>Bacteria</taxon>
        <taxon>Pseudomonadati</taxon>
        <taxon>Pseudomonadota</taxon>
        <taxon>Alphaproteobacteria</taxon>
        <taxon>Hyphomicrobiales</taxon>
        <taxon>Tepidamorphaceae</taxon>
        <taxon>Microbaculum</taxon>
    </lineage>
</organism>
<dbReference type="GO" id="GO:0016810">
    <property type="term" value="F:hydrolase activity, acting on carbon-nitrogen (but not peptide) bonds"/>
    <property type="evidence" value="ECO:0007669"/>
    <property type="project" value="InterPro"/>
</dbReference>
<dbReference type="Gene3D" id="3.20.20.140">
    <property type="entry name" value="Metal-dependent hydrolases"/>
    <property type="match status" value="2"/>
</dbReference>
<sequence length="564" mass="62463">MAAQFAPDVIFHNGKIVTVDPDFSVQESVAIYDGKFVAIGSSTDVKELAGPGTTVVDLEGRCVVPGQYDNHVHFLLAGMDALGSEAKVDIATMPSIEDILTTIAERTKITPKGEWIATSCMYRGALKEGRFPTRHDLDKVSPDHPVYIFQSGKNIIANSYAMRLAGIDSSTPQPLEPEGWIAKDDSGEPTGHLIAGAGDLARKAWWQKTGQPIKMWDFVYFDQQTQIRAIEAQQAIYHACGVVGVRDMGVSVDELDSYIEAHRQGRLKIRTDLILGLPSRYLSQDDIRQSIERYFGPKQGLGDDMLKIGGIKLVVVNDGWWAFTPEKLRFLIEEFNRYNWNMAIHVNTGGGEEPAETVLSMLEEGDKTNPIAGRRFSFEHGFGLGKPEHVERAKALGINFGANPLLAYYASARSMRMNEIMTQVRIAKLVESDPWARTVRDWGLPLRDWLDAGILVSGGTDNPAVVYDKQHPFLCQYSALTGNTLAGQLMPGQEITREEMLRMFTINNAEVRWQEKTLGSIEVGKQADAVVLDTDILDCPPEAVKDIQVLQTYVGGELVYEAGR</sequence>
<dbReference type="Gene3D" id="3.10.310.70">
    <property type="match status" value="1"/>
</dbReference>
<dbReference type="Proteomes" id="UP001378188">
    <property type="component" value="Unassembled WGS sequence"/>
</dbReference>
<dbReference type="AlphaFoldDB" id="A0AAW9RR87"/>
<evidence type="ECO:0000259" key="1">
    <source>
        <dbReference type="Pfam" id="PF07969"/>
    </source>
</evidence>
<dbReference type="EC" id="3.5.-.-" evidence="2"/>
<dbReference type="CDD" id="cd01300">
    <property type="entry name" value="YtcJ_like"/>
    <property type="match status" value="1"/>
</dbReference>
<dbReference type="EMBL" id="JAZHOF010000006">
    <property type="protein sequence ID" value="MEJ8572767.1"/>
    <property type="molecule type" value="Genomic_DNA"/>
</dbReference>
<evidence type="ECO:0000313" key="2">
    <source>
        <dbReference type="EMBL" id="MEJ8572767.1"/>
    </source>
</evidence>
<dbReference type="InterPro" id="IPR032466">
    <property type="entry name" value="Metal_Hydrolase"/>
</dbReference>
<keyword evidence="3" id="KW-1185">Reference proteome</keyword>
<dbReference type="Gene3D" id="2.30.40.10">
    <property type="entry name" value="Urease, subunit C, domain 1"/>
    <property type="match status" value="1"/>
</dbReference>
<dbReference type="Pfam" id="PF07969">
    <property type="entry name" value="Amidohydro_3"/>
    <property type="match status" value="1"/>
</dbReference>
<dbReference type="InterPro" id="IPR033932">
    <property type="entry name" value="YtcJ-like"/>
</dbReference>
<protein>
    <submittedName>
        <fullName evidence="2">Amidohydrolase</fullName>
        <ecNumber evidence="2">3.5.-.-</ecNumber>
    </submittedName>
</protein>
<accession>A0AAW9RR87</accession>
<feature type="domain" description="Amidohydrolase 3" evidence="1">
    <location>
        <begin position="55"/>
        <end position="560"/>
    </location>
</feature>
<dbReference type="InterPro" id="IPR011059">
    <property type="entry name" value="Metal-dep_hydrolase_composite"/>
</dbReference>
<dbReference type="InterPro" id="IPR013108">
    <property type="entry name" value="Amidohydro_3"/>
</dbReference>
<gene>
    <name evidence="2" type="ORF">V3328_14845</name>
</gene>
<name>A0AAW9RR87_9HYPH</name>
<dbReference type="SUPFAM" id="SSF51338">
    <property type="entry name" value="Composite domain of metallo-dependent hydrolases"/>
    <property type="match status" value="1"/>
</dbReference>
<keyword evidence="2" id="KW-0378">Hydrolase</keyword>
<dbReference type="RefSeq" id="WP_340330469.1">
    <property type="nucleotide sequence ID" value="NZ_JAZHOF010000006.1"/>
</dbReference>
<evidence type="ECO:0000313" key="3">
    <source>
        <dbReference type="Proteomes" id="UP001378188"/>
    </source>
</evidence>
<comment type="caution">
    <text evidence="2">The sequence shown here is derived from an EMBL/GenBank/DDBJ whole genome shotgun (WGS) entry which is preliminary data.</text>
</comment>